<name>A0A939JY07_9BACT</name>
<protein>
    <recommendedName>
        <fullName evidence="4">Outer membrane protein beta-barrel domain-containing protein</fullName>
    </recommendedName>
</protein>
<proteinExistence type="predicted"/>
<sequence length="213" mass="23924">MKTWLLFLLILSLPSTSWAQADTTSWPRKHLLQADIGLTSLPVPRDRGLGFTINFLYQPWPRSNVSTGFAMTIGQVRSSDSFGYTVAQPTVFLLDLGWINQIRLVKANRFAVDASLTSSLLITKLGDWAKPRTVYTRYGRTTEPTYIKTDAYFALEPGCRLTYHLTPYRSDGVSLFAWALYRFTYGVGGFSTASELTAPVFITGLMISGYSYR</sequence>
<gene>
    <name evidence="2" type="ORF">J2I48_11295</name>
</gene>
<feature type="chain" id="PRO_5037757822" description="Outer membrane protein beta-barrel domain-containing protein" evidence="1">
    <location>
        <begin position="22"/>
        <end position="213"/>
    </location>
</feature>
<dbReference type="RefSeq" id="WP_207335547.1">
    <property type="nucleotide sequence ID" value="NZ_JAFMYU010000007.1"/>
</dbReference>
<keyword evidence="3" id="KW-1185">Reference proteome</keyword>
<evidence type="ECO:0000256" key="1">
    <source>
        <dbReference type="SAM" id="SignalP"/>
    </source>
</evidence>
<evidence type="ECO:0008006" key="4">
    <source>
        <dbReference type="Google" id="ProtNLM"/>
    </source>
</evidence>
<feature type="signal peptide" evidence="1">
    <location>
        <begin position="1"/>
        <end position="21"/>
    </location>
</feature>
<organism evidence="2 3">
    <name type="scientific">Fibrella aquatilis</name>
    <dbReference type="NCBI Taxonomy" id="2817059"/>
    <lineage>
        <taxon>Bacteria</taxon>
        <taxon>Pseudomonadati</taxon>
        <taxon>Bacteroidota</taxon>
        <taxon>Cytophagia</taxon>
        <taxon>Cytophagales</taxon>
        <taxon>Spirosomataceae</taxon>
        <taxon>Fibrella</taxon>
    </lineage>
</organism>
<evidence type="ECO:0000313" key="3">
    <source>
        <dbReference type="Proteomes" id="UP000664795"/>
    </source>
</evidence>
<reference evidence="2 3" key="1">
    <citation type="submission" date="2021-03" db="EMBL/GenBank/DDBJ databases">
        <title>Fibrella sp. HMF5036 genome sequencing and assembly.</title>
        <authorList>
            <person name="Kang H."/>
            <person name="Kim H."/>
            <person name="Bae S."/>
            <person name="Joh K."/>
        </authorList>
    </citation>
    <scope>NUCLEOTIDE SEQUENCE [LARGE SCALE GENOMIC DNA]</scope>
    <source>
        <strain evidence="2 3">HMF5036</strain>
    </source>
</reference>
<dbReference type="EMBL" id="JAFMYU010000007">
    <property type="protein sequence ID" value="MBO0931584.1"/>
    <property type="molecule type" value="Genomic_DNA"/>
</dbReference>
<dbReference type="Proteomes" id="UP000664795">
    <property type="component" value="Unassembled WGS sequence"/>
</dbReference>
<comment type="caution">
    <text evidence="2">The sequence shown here is derived from an EMBL/GenBank/DDBJ whole genome shotgun (WGS) entry which is preliminary data.</text>
</comment>
<keyword evidence="1" id="KW-0732">Signal</keyword>
<dbReference type="AlphaFoldDB" id="A0A939JY07"/>
<evidence type="ECO:0000313" key="2">
    <source>
        <dbReference type="EMBL" id="MBO0931584.1"/>
    </source>
</evidence>
<accession>A0A939JY07</accession>